<dbReference type="CDD" id="cd06464">
    <property type="entry name" value="ACD_sHsps-like"/>
    <property type="match status" value="1"/>
</dbReference>
<evidence type="ECO:0000259" key="3">
    <source>
        <dbReference type="PROSITE" id="PS01031"/>
    </source>
</evidence>
<dbReference type="EMBL" id="LKTP01000012">
    <property type="protein sequence ID" value="KRG29216.1"/>
    <property type="molecule type" value="Genomic_DNA"/>
</dbReference>
<sequence length="159" mass="18144">MSITKSGNRRTPAIGSSLLTNDPFFSDLMDTKRGIFNLNRFFNGDFDKDLFPALNVKEKENEFEIELAAPGLSIDDFKIFIEDGILSVSAEKENKIEEEKEGFVRKEFNYNSFSRNISLPEEVDMDKEVEAKYKEGILKMSLKKRKTAKAKKAKTVNVS</sequence>
<comment type="caution">
    <text evidence="4">The sequence shown here is derived from an EMBL/GenBank/DDBJ whole genome shotgun (WGS) entry which is preliminary data.</text>
</comment>
<accession>A0A0Q9Z8D3</accession>
<dbReference type="Pfam" id="PF00011">
    <property type="entry name" value="HSP20"/>
    <property type="match status" value="1"/>
</dbReference>
<organism evidence="4 5">
    <name type="scientific">Salegentibacter mishustinae</name>
    <dbReference type="NCBI Taxonomy" id="270918"/>
    <lineage>
        <taxon>Bacteria</taxon>
        <taxon>Pseudomonadati</taxon>
        <taxon>Bacteroidota</taxon>
        <taxon>Flavobacteriia</taxon>
        <taxon>Flavobacteriales</taxon>
        <taxon>Flavobacteriaceae</taxon>
        <taxon>Salegentibacter</taxon>
    </lineage>
</organism>
<dbReference type="OrthoDB" id="9814487at2"/>
<dbReference type="SUPFAM" id="SSF49764">
    <property type="entry name" value="HSP20-like chaperones"/>
    <property type="match status" value="1"/>
</dbReference>
<evidence type="ECO:0000256" key="2">
    <source>
        <dbReference type="RuleBase" id="RU003616"/>
    </source>
</evidence>
<keyword evidence="5" id="KW-1185">Reference proteome</keyword>
<protein>
    <submittedName>
        <fullName evidence="4">Heat-shock protein</fullName>
    </submittedName>
</protein>
<dbReference type="STRING" id="270918.APR42_04590"/>
<dbReference type="InterPro" id="IPR002068">
    <property type="entry name" value="A-crystallin/Hsp20_dom"/>
</dbReference>
<evidence type="ECO:0000256" key="1">
    <source>
        <dbReference type="PROSITE-ProRule" id="PRU00285"/>
    </source>
</evidence>
<dbReference type="InterPro" id="IPR008978">
    <property type="entry name" value="HSP20-like_chaperone"/>
</dbReference>
<evidence type="ECO:0000313" key="5">
    <source>
        <dbReference type="Proteomes" id="UP000051643"/>
    </source>
</evidence>
<gene>
    <name evidence="4" type="ORF">APR42_04590</name>
</gene>
<dbReference type="PANTHER" id="PTHR11527">
    <property type="entry name" value="HEAT-SHOCK PROTEIN 20 FAMILY MEMBER"/>
    <property type="match status" value="1"/>
</dbReference>
<proteinExistence type="inferred from homology"/>
<dbReference type="InterPro" id="IPR031107">
    <property type="entry name" value="Small_HSP"/>
</dbReference>
<evidence type="ECO:0000313" key="4">
    <source>
        <dbReference type="EMBL" id="KRG29216.1"/>
    </source>
</evidence>
<dbReference type="Gene3D" id="2.60.40.790">
    <property type="match status" value="1"/>
</dbReference>
<feature type="domain" description="SHSP" evidence="3">
    <location>
        <begin position="45"/>
        <end position="159"/>
    </location>
</feature>
<reference evidence="4" key="1">
    <citation type="submission" date="2015-10" db="EMBL/GenBank/DDBJ databases">
        <title>Draft genome sequence of Salegentibacter mishustinae KCTC 12263.</title>
        <authorList>
            <person name="Lin W."/>
            <person name="Zheng Q."/>
        </authorList>
    </citation>
    <scope>NUCLEOTIDE SEQUENCE [LARGE SCALE GENOMIC DNA]</scope>
    <source>
        <strain evidence="4">KCTC 12263</strain>
    </source>
</reference>
<dbReference type="PROSITE" id="PS01031">
    <property type="entry name" value="SHSP"/>
    <property type="match status" value="1"/>
</dbReference>
<comment type="similarity">
    <text evidence="1 2">Belongs to the small heat shock protein (HSP20) family.</text>
</comment>
<dbReference type="Proteomes" id="UP000051643">
    <property type="component" value="Unassembled WGS sequence"/>
</dbReference>
<name>A0A0Q9Z8D3_9FLAO</name>
<dbReference type="RefSeq" id="WP_057481686.1">
    <property type="nucleotide sequence ID" value="NZ_BMWR01000003.1"/>
</dbReference>
<dbReference type="AlphaFoldDB" id="A0A0Q9Z8D3"/>